<dbReference type="SUPFAM" id="SSF141571">
    <property type="entry name" value="Pentapeptide repeat-like"/>
    <property type="match status" value="1"/>
</dbReference>
<organism evidence="3 4">
    <name type="scientific">Pegethrix bostrychoides GSE-TBD4-15B</name>
    <dbReference type="NCBI Taxonomy" id="2839662"/>
    <lineage>
        <taxon>Bacteria</taxon>
        <taxon>Bacillati</taxon>
        <taxon>Cyanobacteriota</taxon>
        <taxon>Cyanophyceae</taxon>
        <taxon>Oculatellales</taxon>
        <taxon>Oculatellaceae</taxon>
        <taxon>Pegethrix</taxon>
    </lineage>
</organism>
<dbReference type="InterPro" id="IPR051082">
    <property type="entry name" value="Pentapeptide-BTB/POZ_domain"/>
</dbReference>
<dbReference type="InterPro" id="IPR054568">
    <property type="entry name" value="NNH3"/>
</dbReference>
<name>A0A951PEE0_9CYAN</name>
<sequence length="1053" mass="115924">MTMQIWTLFQAELQQLRSGAAPLITPQITRSDALWNSLEQGSSLFAALTLPISELLACGQPFQPLVTVFLRQQPQVTLTQAVGLMAQAVYLDRIFAALPLWPLESADLSEPESSAEHRPTLEPLPALDSRQVLVDFPNSELAARFNRHFASWLQQNGVPPAELRQAVSQIAQETSSRLLPALEAVGASMRWLACYHETELSRIERRHSIEAYLDDQIAARPTELVFNESFSLREIYVPLQAQPLNRDGEPNLDQPPVDLADWVRTQLSRDSAEVMLLQAGFGRGKTSFCRIFADWVRQQEYPRWTPILISLQDLHWAGDSVEAFLQQAMPTPLRDDPDWLTQPQSRFLFILDGFSELHLEAAHSLEQFFQQVGRFQESCASHPGMGHRLILTGRSLMIQNLGRLLPPNLARVEILPFNDALQTQWLTQWERLTQWGKLTQWERPTQTEASGLKQILQTLDLPESSQDLPREPLMLYFFAAMYRDGGLKLDALSQTSGDRAKFLLYQQIFYWALTQQQPGLLNRALSPAEIETLRRLLAEAGLWTVQTGLESVPLESLGLRLQAVEGTGALIAEIETQLQQPLTNALVTIYSCEGKSYLRFNHNSFGKLFCSRCLHESLEDWTVSFRHRQRQELLVSPESLPWQIYDLLGYGGLSPEMTEYLMVLLNANPDVDLVLLFQRLEKFYLSWANGEFVDAPPENLAQKAMRLLGQRSRQLGQRQVDVYAGLNAMILLLQLYGYALAHQSLQGQITFHPCGRQGMPEFRPQRLLQIIGYSHCVSPHAFRVIVGPYLSSANLSGVTLTGVNLSGVNLSNADLRCANLNGANLRGANLSRANLVGANLAGADLSNADLRGANLIGADLRGADLSNASLSGADLSGANLIGASLSLADLRDVDLSGAYLRGASLQGATLSRAYLIGASLSGANLSSADLEQVDLSGANLHGANLSEVNLRGADLSNADLIGTDLSDSVLCGANLQGASLNSAELTGADLCGADLDSASFIGADLSDQITGDVKWSERTRWQNVRGLDAAINVPAALKQQLGLPDSVPEQVGS</sequence>
<dbReference type="Pfam" id="PF00805">
    <property type="entry name" value="Pentapeptide"/>
    <property type="match status" value="4"/>
</dbReference>
<feature type="domain" description="NACHT N-terminal Helical" evidence="2">
    <location>
        <begin position="37"/>
        <end position="232"/>
    </location>
</feature>
<evidence type="ECO:0000259" key="2">
    <source>
        <dbReference type="Pfam" id="PF22735"/>
    </source>
</evidence>
<dbReference type="EMBL" id="JAHHHV010000083">
    <property type="protein sequence ID" value="MBW4468049.1"/>
    <property type="molecule type" value="Genomic_DNA"/>
</dbReference>
<proteinExistence type="predicted"/>
<dbReference type="InterPro" id="IPR007111">
    <property type="entry name" value="NACHT_NTPase"/>
</dbReference>
<gene>
    <name evidence="3" type="ORF">KME07_21700</name>
</gene>
<dbReference type="Pfam" id="PF22735">
    <property type="entry name" value="NNH3"/>
    <property type="match status" value="1"/>
</dbReference>
<dbReference type="Gene3D" id="3.40.50.300">
    <property type="entry name" value="P-loop containing nucleotide triphosphate hydrolases"/>
    <property type="match status" value="1"/>
</dbReference>
<protein>
    <submittedName>
        <fullName evidence="3">Pentapeptide repeat-containing protein</fullName>
    </submittedName>
</protein>
<dbReference type="Gene3D" id="2.160.20.80">
    <property type="entry name" value="E3 ubiquitin-protein ligase SopA"/>
    <property type="match status" value="2"/>
</dbReference>
<reference evidence="3" key="1">
    <citation type="submission" date="2021-05" db="EMBL/GenBank/DDBJ databases">
        <authorList>
            <person name="Pietrasiak N."/>
            <person name="Ward R."/>
            <person name="Stajich J.E."/>
            <person name="Kurbessoian T."/>
        </authorList>
    </citation>
    <scope>NUCLEOTIDE SEQUENCE</scope>
    <source>
        <strain evidence="3">GSE-TBD4-15B</strain>
    </source>
</reference>
<dbReference type="InterPro" id="IPR001646">
    <property type="entry name" value="5peptide_repeat"/>
</dbReference>
<evidence type="ECO:0000313" key="3">
    <source>
        <dbReference type="EMBL" id="MBW4468049.1"/>
    </source>
</evidence>
<dbReference type="PANTHER" id="PTHR14136">
    <property type="entry name" value="BTB_POZ DOMAIN-CONTAINING PROTEIN KCTD9"/>
    <property type="match status" value="1"/>
</dbReference>
<dbReference type="InterPro" id="IPR027417">
    <property type="entry name" value="P-loop_NTPase"/>
</dbReference>
<dbReference type="AlphaFoldDB" id="A0A951PEE0"/>
<feature type="domain" description="NACHT" evidence="1">
    <location>
        <begin position="274"/>
        <end position="429"/>
    </location>
</feature>
<accession>A0A951PEE0</accession>
<evidence type="ECO:0000313" key="4">
    <source>
        <dbReference type="Proteomes" id="UP000707356"/>
    </source>
</evidence>
<comment type="caution">
    <text evidence="3">The sequence shown here is derived from an EMBL/GenBank/DDBJ whole genome shotgun (WGS) entry which is preliminary data.</text>
</comment>
<dbReference type="SUPFAM" id="SSF52540">
    <property type="entry name" value="P-loop containing nucleoside triphosphate hydrolases"/>
    <property type="match status" value="1"/>
</dbReference>
<dbReference type="PANTHER" id="PTHR14136:SF17">
    <property type="entry name" value="BTB_POZ DOMAIN-CONTAINING PROTEIN KCTD9"/>
    <property type="match status" value="1"/>
</dbReference>
<reference evidence="3" key="2">
    <citation type="journal article" date="2022" name="Microbiol. Resour. Announc.">
        <title>Metagenome Sequencing to Explore Phylogenomics of Terrestrial Cyanobacteria.</title>
        <authorList>
            <person name="Ward R.D."/>
            <person name="Stajich J.E."/>
            <person name="Johansen J.R."/>
            <person name="Huntemann M."/>
            <person name="Clum A."/>
            <person name="Foster B."/>
            <person name="Foster B."/>
            <person name="Roux S."/>
            <person name="Palaniappan K."/>
            <person name="Varghese N."/>
            <person name="Mukherjee S."/>
            <person name="Reddy T.B.K."/>
            <person name="Daum C."/>
            <person name="Copeland A."/>
            <person name="Chen I.A."/>
            <person name="Ivanova N.N."/>
            <person name="Kyrpides N.C."/>
            <person name="Shapiro N."/>
            <person name="Eloe-Fadrosh E.A."/>
            <person name="Pietrasiak N."/>
        </authorList>
    </citation>
    <scope>NUCLEOTIDE SEQUENCE</scope>
    <source>
        <strain evidence="3">GSE-TBD4-15B</strain>
    </source>
</reference>
<dbReference type="Proteomes" id="UP000707356">
    <property type="component" value="Unassembled WGS sequence"/>
</dbReference>
<evidence type="ECO:0000259" key="1">
    <source>
        <dbReference type="Pfam" id="PF05729"/>
    </source>
</evidence>
<dbReference type="Pfam" id="PF05729">
    <property type="entry name" value="NACHT"/>
    <property type="match status" value="1"/>
</dbReference>